<dbReference type="Gene3D" id="2.160.20.20">
    <property type="match status" value="2"/>
</dbReference>
<protein>
    <submittedName>
        <fullName evidence="3">Outer membrane autotransporter protein</fullName>
    </submittedName>
</protein>
<dbReference type="PANTHER" id="PTHR35037">
    <property type="entry name" value="C-TERMINAL REGION OF AIDA-LIKE PROTEIN"/>
    <property type="match status" value="1"/>
</dbReference>
<dbReference type="InterPro" id="IPR012332">
    <property type="entry name" value="Autotransporter_pectin_lyase_C"/>
</dbReference>
<dbReference type="InterPro" id="IPR036709">
    <property type="entry name" value="Autotransporte_beta_dom_sf"/>
</dbReference>
<dbReference type="Pfam" id="PF03797">
    <property type="entry name" value="Autotransporter"/>
    <property type="match status" value="1"/>
</dbReference>
<evidence type="ECO:0000259" key="2">
    <source>
        <dbReference type="PROSITE" id="PS51208"/>
    </source>
</evidence>
<name>A0ABU0DNY0_9HYPH</name>
<organism evidence="3 4">
    <name type="scientific">Ancylobacter vacuolatus</name>
    <dbReference type="NCBI Taxonomy" id="223389"/>
    <lineage>
        <taxon>Bacteria</taxon>
        <taxon>Pseudomonadati</taxon>
        <taxon>Pseudomonadota</taxon>
        <taxon>Alphaproteobacteria</taxon>
        <taxon>Hyphomicrobiales</taxon>
        <taxon>Xanthobacteraceae</taxon>
        <taxon>Ancylobacter</taxon>
    </lineage>
</organism>
<dbReference type="PROSITE" id="PS51208">
    <property type="entry name" value="AUTOTRANSPORTER"/>
    <property type="match status" value="1"/>
</dbReference>
<proteinExistence type="predicted"/>
<evidence type="ECO:0000313" key="3">
    <source>
        <dbReference type="EMBL" id="MDQ0350127.1"/>
    </source>
</evidence>
<feature type="domain" description="Autotransporter" evidence="2">
    <location>
        <begin position="1099"/>
        <end position="1378"/>
    </location>
</feature>
<dbReference type="Gene3D" id="2.40.128.130">
    <property type="entry name" value="Autotransporter beta-domain"/>
    <property type="match status" value="1"/>
</dbReference>
<dbReference type="NCBIfam" id="TIGR02601">
    <property type="entry name" value="autotrns_rpt"/>
    <property type="match status" value="4"/>
</dbReference>
<gene>
    <name evidence="3" type="ORF">J2S76_004583</name>
</gene>
<keyword evidence="4" id="KW-1185">Reference proteome</keyword>
<dbReference type="InterPro" id="IPR030895">
    <property type="entry name" value="T5SS_PEPC_rpt"/>
</dbReference>
<dbReference type="RefSeq" id="WP_307064395.1">
    <property type="nucleotide sequence ID" value="NZ_JAUSUH010000017.1"/>
</dbReference>
<dbReference type="NCBIfam" id="TIGR01414">
    <property type="entry name" value="autotrans_barl"/>
    <property type="match status" value="1"/>
</dbReference>
<reference evidence="3 4" key="1">
    <citation type="submission" date="2023-07" db="EMBL/GenBank/DDBJ databases">
        <title>Genomic Encyclopedia of Type Strains, Phase IV (KMG-IV): sequencing the most valuable type-strain genomes for metagenomic binning, comparative biology and taxonomic classification.</title>
        <authorList>
            <person name="Goeker M."/>
        </authorList>
    </citation>
    <scope>NUCLEOTIDE SEQUENCE [LARGE SCALE GENOMIC DNA]</scope>
    <source>
        <strain evidence="3 4">DSM 1277</strain>
    </source>
</reference>
<dbReference type="InterPro" id="IPR006315">
    <property type="entry name" value="OM_autotransptr_brl_dom"/>
</dbReference>
<sequence>MKRFETVGSRAASSVATIAGKGPGGARRAFRRGLLLSSALISALSLASPASHAEPLPANPYWNGAVDQPGGAEVVGGAGTWNAANTNWTDAAGATAGTWDGSLAIFAGTGGAVSVAGAPGVISVTGMQFDVDGYALSGDSITLAAISGQTGISVATDASATIGSALLGTTGLEKTGDGTLVLSGNNTYSGGTTASAGTLEFTGNNTLGGDMVASNGSLIFSGGTSTAQAPIIGSDAGTSGSLTVTGESTSLALSSEQGVLVGNYGTGTMTISDGATVTAFAASLGHRSGSDGTATVTGAGSNLTLQEGLVVGREGAGTLTISDGGAASAVFVAVGSRDGSSGSLTVTGGDSAVTSSGGVTVGGSGVGAMTISHGGSVTGTYGTIGQYATVMSTATVTGAGSSWTNSGSLRVGDDRNAKGTLIVAAGGKVSSASAALGISQGAQGIVTVTGAGSTLDLAGGSFTVGVAGEGIVTVADGGTVLSGYVTMALSYYGTGAITVTGAGSLWDAGTNSVSMGSYGTDASITVEDGGTMAASSFYQDYSPGTRLITLDGGTLRATATEEDFLFGFDAGDVTLAAGGGTIDSNGFDIGADSVLGGAGGLTKAGTGTLTLTGANTYTGGTVISGGTLQIGNGRAAGSILGDVTNNGVLAFKRSDAFTMAGAISGSGAVVQAGSGTLYLTGANTYSGGTSITAGTLRVDAASALGSGGLTVGEAGTFRASGTFDFGGAVVLDGTASTAGTFEVDPAQALTLSGVISGASGLTKTGDGLLILTATNTFTGVTTITTGTLQIGNGGATGSLAGDVVNNANLVFNRSGTYAFTDAVTGNGTVSFTGGGTVLFSGPYSGAVTADDTLVQLASGSSNTSHFTLNEGGVLGGTASIGGLTVNSGGTVAPGYSPGTLTVNGPVAFNAGSTYAVDITADGAHDLITATGAVTLSSDAGVEVVATSGQYSSMGTITILSTSSTLTGTFGPATSNFAFLTPELTYDAQNVFLTLVSNGKDFVDYARTSNEAKVAVAAQALGSGNTLFEAIFSLPEGAVTPVFNQLSGEAYASAQTVIQQQSIYLRDTVGSRLRQSLTAPSAGALSYAAKAAGPATAALGQGFTPTLWAEGFGGWGEVSGNANAASVNTTVGGVFGGVDVAVLDNVRVGLVGGYSRTSFDIDGRSSQGTMDNYDIGLYAGAQFDALALRGGASYTWHDISVSRSVVFPGYYGSQDGDYTLGTTQLFGEIGYDLSVGAYAFEPFVGLAYVHISGDSFTESGTLASALAVDGASQGTFYSTLGVRAATSFTVAGRTLTTSATLGWQHAFGDTNSSADMLFANGGATSFTIQGVPIAEDVALVGLGLGYQLSDGAALQFNYSGQLADQANQNTFSAQFSLKF</sequence>
<dbReference type="Pfam" id="PF12951">
    <property type="entry name" value="PATR"/>
    <property type="match status" value="4"/>
</dbReference>
<dbReference type="InterPro" id="IPR013425">
    <property type="entry name" value="Autotrns_rpt"/>
</dbReference>
<dbReference type="InterPro" id="IPR005546">
    <property type="entry name" value="Autotransporte_beta"/>
</dbReference>
<dbReference type="SMART" id="SM00869">
    <property type="entry name" value="Autotransporter"/>
    <property type="match status" value="1"/>
</dbReference>
<accession>A0ABU0DNY0</accession>
<keyword evidence="1" id="KW-0732">Signal</keyword>
<dbReference type="PANTHER" id="PTHR35037:SF3">
    <property type="entry name" value="C-TERMINAL REGION OF AIDA-LIKE PROTEIN"/>
    <property type="match status" value="1"/>
</dbReference>
<dbReference type="NCBIfam" id="TIGR04393">
    <property type="entry name" value="rpt_T5SS_PEPC"/>
    <property type="match status" value="6"/>
</dbReference>
<evidence type="ECO:0000313" key="4">
    <source>
        <dbReference type="Proteomes" id="UP001238467"/>
    </source>
</evidence>
<dbReference type="SUPFAM" id="SSF103515">
    <property type="entry name" value="Autotransporter"/>
    <property type="match status" value="1"/>
</dbReference>
<evidence type="ECO:0000256" key="1">
    <source>
        <dbReference type="ARBA" id="ARBA00022729"/>
    </source>
</evidence>
<comment type="caution">
    <text evidence="3">The sequence shown here is derived from an EMBL/GenBank/DDBJ whole genome shotgun (WGS) entry which is preliminary data.</text>
</comment>
<dbReference type="SUPFAM" id="SSF51126">
    <property type="entry name" value="Pectin lyase-like"/>
    <property type="match status" value="3"/>
</dbReference>
<dbReference type="Proteomes" id="UP001238467">
    <property type="component" value="Unassembled WGS sequence"/>
</dbReference>
<dbReference type="InterPro" id="IPR011050">
    <property type="entry name" value="Pectin_lyase_fold/virulence"/>
</dbReference>
<dbReference type="EMBL" id="JAUSUH010000017">
    <property type="protein sequence ID" value="MDQ0350127.1"/>
    <property type="molecule type" value="Genomic_DNA"/>
</dbReference>
<dbReference type="InterPro" id="IPR051551">
    <property type="entry name" value="Autotransporter_adhesion"/>
</dbReference>